<feature type="transmembrane region" description="Helical" evidence="1">
    <location>
        <begin position="114"/>
        <end position="134"/>
    </location>
</feature>
<accession>A0A1H3LGQ2</accession>
<dbReference type="OrthoDB" id="9783401at2"/>
<dbReference type="STRING" id="415015.SAMN05660462_00514"/>
<feature type="transmembrane region" description="Helical" evidence="1">
    <location>
        <begin position="55"/>
        <end position="74"/>
    </location>
</feature>
<feature type="transmembrane region" description="Helical" evidence="1">
    <location>
        <begin position="146"/>
        <end position="165"/>
    </location>
</feature>
<keyword evidence="1" id="KW-1133">Transmembrane helix</keyword>
<reference evidence="2 3" key="1">
    <citation type="submission" date="2016-10" db="EMBL/GenBank/DDBJ databases">
        <authorList>
            <person name="de Groot N.N."/>
        </authorList>
    </citation>
    <scope>NUCLEOTIDE SEQUENCE [LARGE SCALE GENOMIC DNA]</scope>
    <source>
        <strain evidence="2 3">DSM 21650</strain>
    </source>
</reference>
<keyword evidence="1" id="KW-0472">Membrane</keyword>
<evidence type="ECO:0000256" key="1">
    <source>
        <dbReference type="SAM" id="Phobius"/>
    </source>
</evidence>
<evidence type="ECO:0000313" key="2">
    <source>
        <dbReference type="EMBL" id="SDY63055.1"/>
    </source>
</evidence>
<feature type="transmembrane region" description="Helical" evidence="1">
    <location>
        <begin position="177"/>
        <end position="199"/>
    </location>
</feature>
<sequence>MKKLYKYLFICKISLSNNLVYVENFIARNFFLAFIIYIMLMLWENIYGQKGDIIAGLSLSQMIWYLIVTEMVTLSRSDVFNEVSTDVKNGNIAYMLNKPYNYILYCFSNSLGEIGVKLITNIAIGLVIGILYVGPLTGFKLIHLPFVILSLLLGIGINFFVHISLSLTSFWVEENSAFYWIYSKLVFTLGGMLIPLEMFPEWIEKIARKLPFAYVTYSPARLAVDFSFSSFSKALFFQLGYLLFFFLLSMFIYRKGVKALNVNGG</sequence>
<feature type="transmembrane region" description="Helical" evidence="1">
    <location>
        <begin position="234"/>
        <end position="253"/>
    </location>
</feature>
<gene>
    <name evidence="2" type="ORF">SAMN05660462_00514</name>
</gene>
<proteinExistence type="predicted"/>
<evidence type="ECO:0000313" key="3">
    <source>
        <dbReference type="Proteomes" id="UP000198625"/>
    </source>
</evidence>
<dbReference type="RefSeq" id="WP_091726781.1">
    <property type="nucleotide sequence ID" value="NZ_FNQE01000003.1"/>
</dbReference>
<dbReference type="Proteomes" id="UP000198625">
    <property type="component" value="Unassembled WGS sequence"/>
</dbReference>
<feature type="transmembrane region" description="Helical" evidence="1">
    <location>
        <begin position="25"/>
        <end position="43"/>
    </location>
</feature>
<dbReference type="Pfam" id="PF06182">
    <property type="entry name" value="ABC2_membrane_6"/>
    <property type="match status" value="1"/>
</dbReference>
<dbReference type="EMBL" id="FNQE01000003">
    <property type="protein sequence ID" value="SDY63055.1"/>
    <property type="molecule type" value="Genomic_DNA"/>
</dbReference>
<dbReference type="AlphaFoldDB" id="A0A1H3LGQ2"/>
<protein>
    <submittedName>
        <fullName evidence="2">ABC-2 type transport system permease protein</fullName>
    </submittedName>
</protein>
<keyword evidence="3" id="KW-1185">Reference proteome</keyword>
<dbReference type="InterPro" id="IPR010390">
    <property type="entry name" value="ABC-2_transporter-like"/>
</dbReference>
<organism evidence="2 3">
    <name type="scientific">Proteiniborus ethanoligenes</name>
    <dbReference type="NCBI Taxonomy" id="415015"/>
    <lineage>
        <taxon>Bacteria</taxon>
        <taxon>Bacillati</taxon>
        <taxon>Bacillota</taxon>
        <taxon>Clostridia</taxon>
        <taxon>Eubacteriales</taxon>
        <taxon>Proteiniborus</taxon>
    </lineage>
</organism>
<dbReference type="PANTHER" id="PTHR36832">
    <property type="entry name" value="SLR1174 PROTEIN-RELATED"/>
    <property type="match status" value="1"/>
</dbReference>
<keyword evidence="1" id="KW-0812">Transmembrane</keyword>
<dbReference type="PANTHER" id="PTHR36832:SF1">
    <property type="entry name" value="SLR1174 PROTEIN"/>
    <property type="match status" value="1"/>
</dbReference>
<name>A0A1H3LGQ2_9FIRM</name>